<keyword evidence="3" id="KW-0964">Secreted</keyword>
<organism evidence="10 11">
    <name type="scientific">Alligator sinensis</name>
    <name type="common">Chinese alligator</name>
    <dbReference type="NCBI Taxonomy" id="38654"/>
    <lineage>
        <taxon>Eukaryota</taxon>
        <taxon>Metazoa</taxon>
        <taxon>Chordata</taxon>
        <taxon>Craniata</taxon>
        <taxon>Vertebrata</taxon>
        <taxon>Euteleostomi</taxon>
        <taxon>Archelosauria</taxon>
        <taxon>Archosauria</taxon>
        <taxon>Crocodylia</taxon>
        <taxon>Alligatoridae</taxon>
        <taxon>Alligatorinae</taxon>
        <taxon>Alligator</taxon>
    </lineage>
</organism>
<dbReference type="Proteomes" id="UP000189705">
    <property type="component" value="Unplaced"/>
</dbReference>
<evidence type="ECO:0000256" key="7">
    <source>
        <dbReference type="ARBA" id="ARBA00023267"/>
    </source>
</evidence>
<dbReference type="RefSeq" id="XP_006038534.1">
    <property type="nucleotide sequence ID" value="XM_006038472.3"/>
</dbReference>
<evidence type="ECO:0000256" key="9">
    <source>
        <dbReference type="SAM" id="SignalP"/>
    </source>
</evidence>
<feature type="signal peptide" evidence="9">
    <location>
        <begin position="1"/>
        <end position="29"/>
    </location>
</feature>
<dbReference type="AlphaFoldDB" id="A0A1U7SV06"/>
<dbReference type="InParanoid" id="A0A1U7SV06"/>
<evidence type="ECO:0000313" key="11">
    <source>
        <dbReference type="RefSeq" id="XP_006038534.1"/>
    </source>
</evidence>
<keyword evidence="7" id="KW-0092">Biotin</keyword>
<dbReference type="PROSITE" id="PS51326">
    <property type="entry name" value="AVIDIN_2"/>
    <property type="match status" value="1"/>
</dbReference>
<feature type="disulfide bond" evidence="8">
    <location>
        <begin position="64"/>
        <end position="144"/>
    </location>
</feature>
<dbReference type="GO" id="GO:0005576">
    <property type="term" value="C:extracellular region"/>
    <property type="evidence" value="ECO:0007669"/>
    <property type="project" value="UniProtKB-SubCell"/>
</dbReference>
<dbReference type="KEGG" id="asn:102386986"/>
<dbReference type="InterPro" id="IPR005468">
    <property type="entry name" value="Avidin/str"/>
</dbReference>
<comment type="similarity">
    <text evidence="2">Belongs to the avidin/streptavidin family.</text>
</comment>
<evidence type="ECO:0000256" key="2">
    <source>
        <dbReference type="ARBA" id="ARBA00006297"/>
    </source>
</evidence>
<dbReference type="PANTHER" id="PTHR34399">
    <property type="entry name" value="AVIDIN-RELATED"/>
    <property type="match status" value="1"/>
</dbReference>
<gene>
    <name evidence="11" type="primary">LOC102386986</name>
</gene>
<evidence type="ECO:0000256" key="1">
    <source>
        <dbReference type="ARBA" id="ARBA00004613"/>
    </source>
</evidence>
<dbReference type="InterPro" id="IPR005469">
    <property type="entry name" value="Avidin"/>
</dbReference>
<dbReference type="Gene3D" id="2.40.128.30">
    <property type="entry name" value="Avidin-like"/>
    <property type="match status" value="1"/>
</dbReference>
<dbReference type="InterPro" id="IPR036896">
    <property type="entry name" value="Avidin-like_sf"/>
</dbReference>
<dbReference type="InterPro" id="IPR051764">
    <property type="entry name" value="Avidin/Streptavidin-rel"/>
</dbReference>
<dbReference type="OrthoDB" id="9354216at2759"/>
<dbReference type="SUPFAM" id="SSF50876">
    <property type="entry name" value="Avidin/streptavidin"/>
    <property type="match status" value="1"/>
</dbReference>
<feature type="chain" id="PRO_5010571389" evidence="9">
    <location>
        <begin position="30"/>
        <end position="185"/>
    </location>
</feature>
<keyword evidence="4 9" id="KW-0732">Signal</keyword>
<keyword evidence="5 8" id="KW-1015">Disulfide bond</keyword>
<protein>
    <submittedName>
        <fullName evidence="11">Avidin-like</fullName>
    </submittedName>
</protein>
<dbReference type="PANTHER" id="PTHR34399:SF3">
    <property type="entry name" value="AVID PROTEIN-RELATED"/>
    <property type="match status" value="1"/>
</dbReference>
<keyword evidence="10" id="KW-1185">Reference proteome</keyword>
<dbReference type="eggNOG" id="ENOG502S55G">
    <property type="taxonomic scope" value="Eukaryota"/>
</dbReference>
<evidence type="ECO:0000256" key="4">
    <source>
        <dbReference type="ARBA" id="ARBA00022729"/>
    </source>
</evidence>
<evidence type="ECO:0000256" key="3">
    <source>
        <dbReference type="ARBA" id="ARBA00022525"/>
    </source>
</evidence>
<dbReference type="Pfam" id="PF01382">
    <property type="entry name" value="Avidin"/>
    <property type="match status" value="1"/>
</dbReference>
<keyword evidence="6" id="KW-0325">Glycoprotein</keyword>
<sequence>MMREIRLPLALSLGLASLGVASWKKKSLCQEGEKLCEGQEPATDAPARREGSPVPKLLARPCKCILSGQWQNDLGSQVHIFDVEADGSFSGEYRTAVSATQAPIQPALLCGSQQLHGEGQQPTFGFTVNWKSFSDSTTVFVGQCFVDKSGEESLHTMWLLREEVNSGKDDWKATRTGCNVFTRIA</sequence>
<dbReference type="GO" id="GO:0009374">
    <property type="term" value="F:biotin binding"/>
    <property type="evidence" value="ECO:0007669"/>
    <property type="project" value="InterPro"/>
</dbReference>
<evidence type="ECO:0000313" key="10">
    <source>
        <dbReference type="Proteomes" id="UP000189705"/>
    </source>
</evidence>
<evidence type="ECO:0000256" key="6">
    <source>
        <dbReference type="ARBA" id="ARBA00023180"/>
    </source>
</evidence>
<accession>A0A1U7SV06</accession>
<dbReference type="PRINTS" id="PR00709">
    <property type="entry name" value="AVIDIN"/>
</dbReference>
<reference evidence="11" key="1">
    <citation type="submission" date="2025-08" db="UniProtKB">
        <authorList>
            <consortium name="RefSeq"/>
        </authorList>
    </citation>
    <scope>IDENTIFICATION</scope>
</reference>
<dbReference type="GeneID" id="102386986"/>
<name>A0A1U7SV06_ALLSI</name>
<evidence type="ECO:0000256" key="5">
    <source>
        <dbReference type="ARBA" id="ARBA00023157"/>
    </source>
</evidence>
<evidence type="ECO:0000256" key="8">
    <source>
        <dbReference type="PIRSR" id="PIRSR605468-51"/>
    </source>
</evidence>
<comment type="subcellular location">
    <subcellularLocation>
        <location evidence="1">Secreted</location>
    </subcellularLocation>
</comment>
<proteinExistence type="inferred from homology"/>